<feature type="coiled-coil region" evidence="1">
    <location>
        <begin position="940"/>
        <end position="1030"/>
    </location>
</feature>
<evidence type="ECO:0008006" key="4">
    <source>
        <dbReference type="Google" id="ProtNLM"/>
    </source>
</evidence>
<keyword evidence="1" id="KW-0175">Coiled coil</keyword>
<name>A0ABN6ZIZ6_9FIRM</name>
<gene>
    <name evidence="2" type="ORF">T23_10050</name>
</gene>
<feature type="coiled-coil region" evidence="1">
    <location>
        <begin position="1186"/>
        <end position="1213"/>
    </location>
</feature>
<proteinExistence type="predicted"/>
<evidence type="ECO:0000313" key="3">
    <source>
        <dbReference type="Proteomes" id="UP001432099"/>
    </source>
</evidence>
<dbReference type="Proteomes" id="UP001432099">
    <property type="component" value="Chromosome"/>
</dbReference>
<evidence type="ECO:0000256" key="1">
    <source>
        <dbReference type="SAM" id="Coils"/>
    </source>
</evidence>
<accession>A0ABN6ZIZ6</accession>
<protein>
    <recommendedName>
        <fullName evidence="4">Chromosome segregation ATPase</fullName>
    </recommendedName>
</protein>
<dbReference type="EMBL" id="AP028127">
    <property type="protein sequence ID" value="BEH90903.1"/>
    <property type="molecule type" value="Genomic_DNA"/>
</dbReference>
<organism evidence="2 3">
    <name type="scientific">Turicibacter faecis</name>
    <dbReference type="NCBI Taxonomy" id="2963365"/>
    <lineage>
        <taxon>Bacteria</taxon>
        <taxon>Bacillati</taxon>
        <taxon>Bacillota</taxon>
        <taxon>Erysipelotrichia</taxon>
        <taxon>Erysipelotrichales</taxon>
        <taxon>Turicibacteraceae</taxon>
        <taxon>Turicibacter</taxon>
    </lineage>
</organism>
<sequence>MSRINRIRIVNLNYNHQAFRIDDECFDLATENTLFSLRNGGGKSVFIQMITALFVRKGYRHAGDRKFESYFTTNQPTFIMVEWCLDQGAGYVLTGMMVRKNQEIKDEENSPELEMINFIYEYESENEYDIKHIPILIQEGNKKSLKGFHVCRQLFESCKQNKQLNFYYYDMYQPARSREYFSKLREYQIYSKEWETIIKKVNLKESGLSELFKDAKDEKGLIETWFLKAVKDKLNQHQNRVKAFEELMTKYVNQYKKNEENFKRQEGILLFRQEMETVLTLEEQLLSHESTMLKYQEELAKLYEILELLRKETLQFKEEAESQLTEFKLQTHQLLYEQRSLIIHGLMDELVELGKEQKRQIQQLEQLKAQEGKIQKQAYIYEAARSYQTYVRASEDVQRAESALEVAKKSEQELLPRLQDLGYSLSVVYEEELERKTKEVEKIGWDLKDKEQERLRAQREIQLKQEERQTLSQTIGRLEAMLSQFEQEEKRLSTRYLEPFERNLEGFYLNGWLETKVEQITKELDEAKKQNKKLLEEELKLKEQHHQVSRDLEDLKESLGLVKASVQTSHEKMQRLEEELRIRHNIGRYIEWPEDNVFDKDGMIEAFRQKRQVIEEGLRSYEREIDRLKQEKRQLQAGDVEELPEELSQRLKDVGIQPIRGIEWLKRNGNTMEVNQALIRKNPFLPYSLILNESQMKQLKELSLEVSTSFPIPLLLRESLESTPVFVHASGYCQLDTFPFYVWFNEELLDEQRLAQLLLVKDHSIEELMQKCDRSRETLNHYDNQLATLSYQQLSKDSYQKAKRQVKEAVESQERLHQQIIELQQEKERLNATSESLQKNLRRLKDKVSKLEMKEKDFSLFLKSYADYLKNHRLYLEAKENQERLVEELEALADLQQDLHQSIDRLKSSEQKLHYDLEKTNESFTRFVIYEEGTLIQKDVEDLLSEYDAIEKQMEGAFKQTQDELSRANARFKAAESELDTLTKRYELLDADYRFVTYDCLLEEENLHELSRLKQQYEEQKQVIHALDILKGKIETKKEGEYSRLKRELGETEILDKSQVIVRDFERLLVVNNKQVASMEQKVKDLEKKVEIYEREKSSLSDYQQPLSQALVMDTSYRLYEERDWELKRKLLIRDYRTEKESRGKVERQVSDEFHRLNRLSLVEDEFFLKILSHFDKYKYNPRVFMEQYELKNEVLENLMGQLAVNIQMIEQEKETVIQLLLDYVEEVNQQLKLIDRNSSIPIRGKRVKMLEIEIPKWEENERLYYRRMNEFVHSVTEHCLTLMEENTPVEEFIGTHLKTTLLYDTIVGTANIRIRLFKIEEQREYPITWEQVAKNSGGEGFLSAFVILTSLLSFMRKDETDIFSSCEEGKVLLMDNPFAQTNAAHLLKPLIELAKKNNTQLICLSGLGGDSIYSRFENIYSLSLVPSSFKKGCSYMKSKHIKGEIGQHLLIPSRVYIEEHLEDTEDLLF</sequence>
<feature type="coiled-coil region" evidence="1">
    <location>
        <begin position="1069"/>
        <end position="1103"/>
    </location>
</feature>
<reference evidence="2" key="1">
    <citation type="journal article" date="2024" name="Int. J. Syst. Evol. Microbiol.">
        <title>Turicibacter faecis sp. nov., isolated from faeces of heart failure mouse model.</title>
        <authorList>
            <person name="Imamura Y."/>
            <person name="Motooka D."/>
            <person name="Nakajima Y."/>
            <person name="Ito S."/>
            <person name="Kitakaze M."/>
            <person name="Iida T."/>
            <person name="Nakamura S."/>
        </authorList>
    </citation>
    <scope>NUCLEOTIDE SEQUENCE</scope>
    <source>
        <strain evidence="2">TC023</strain>
    </source>
</reference>
<keyword evidence="3" id="KW-1185">Reference proteome</keyword>
<dbReference type="RefSeq" id="WP_338617997.1">
    <property type="nucleotide sequence ID" value="NZ_AP028127.1"/>
</dbReference>
<evidence type="ECO:0000313" key="2">
    <source>
        <dbReference type="EMBL" id="BEH90903.1"/>
    </source>
</evidence>
<feature type="coiled-coil region" evidence="1">
    <location>
        <begin position="604"/>
        <end position="638"/>
    </location>
</feature>
<feature type="coiled-coil region" evidence="1">
    <location>
        <begin position="347"/>
        <end position="544"/>
    </location>
</feature>
<feature type="coiled-coil region" evidence="1">
    <location>
        <begin position="765"/>
        <end position="912"/>
    </location>
</feature>
<feature type="coiled-coil region" evidence="1">
    <location>
        <begin position="227"/>
        <end position="312"/>
    </location>
</feature>